<keyword evidence="3" id="KW-1185">Reference proteome</keyword>
<feature type="compositionally biased region" description="Low complexity" evidence="1">
    <location>
        <begin position="380"/>
        <end position="392"/>
    </location>
</feature>
<feature type="compositionally biased region" description="Basic and acidic residues" evidence="1">
    <location>
        <begin position="454"/>
        <end position="463"/>
    </location>
</feature>
<reference evidence="2 3" key="1">
    <citation type="submission" date="2015-05" db="EMBL/GenBank/DDBJ databases">
        <title>Distinctive expansion of gene families associated with plant cell wall degradation and secondary metabolism in the genomes of grapevine trunk pathogens.</title>
        <authorList>
            <person name="Lawrence D.P."/>
            <person name="Travadon R."/>
            <person name="Rolshausen P.E."/>
            <person name="Baumgartner K."/>
        </authorList>
    </citation>
    <scope>NUCLEOTIDE SEQUENCE [LARGE SCALE GENOMIC DNA]</scope>
    <source>
        <strain evidence="2">UCRPC4</strain>
    </source>
</reference>
<feature type="compositionally biased region" description="Low complexity" evidence="1">
    <location>
        <begin position="211"/>
        <end position="230"/>
    </location>
</feature>
<feature type="compositionally biased region" description="Polar residues" evidence="1">
    <location>
        <begin position="314"/>
        <end position="337"/>
    </location>
</feature>
<feature type="region of interest" description="Disordered" evidence="1">
    <location>
        <begin position="188"/>
        <end position="270"/>
    </location>
</feature>
<feature type="compositionally biased region" description="Low complexity" evidence="1">
    <location>
        <begin position="352"/>
        <end position="369"/>
    </location>
</feature>
<proteinExistence type="predicted"/>
<dbReference type="Proteomes" id="UP000053317">
    <property type="component" value="Unassembled WGS sequence"/>
</dbReference>
<dbReference type="EMBL" id="LCWF01000011">
    <property type="protein sequence ID" value="KKY28588.1"/>
    <property type="molecule type" value="Genomic_DNA"/>
</dbReference>
<dbReference type="AlphaFoldDB" id="A0A0G2GZP2"/>
<comment type="caution">
    <text evidence="2">The sequence shown here is derived from an EMBL/GenBank/DDBJ whole genome shotgun (WGS) entry which is preliminary data.</text>
</comment>
<feature type="region of interest" description="Disordered" evidence="1">
    <location>
        <begin position="282"/>
        <end position="463"/>
    </location>
</feature>
<evidence type="ECO:0000256" key="1">
    <source>
        <dbReference type="SAM" id="MobiDB-lite"/>
    </source>
</evidence>
<gene>
    <name evidence="2" type="ORF">UCRPC4_g00520</name>
</gene>
<dbReference type="OrthoDB" id="5408296at2759"/>
<feature type="compositionally biased region" description="Low complexity" evidence="1">
    <location>
        <begin position="408"/>
        <end position="427"/>
    </location>
</feature>
<accession>A0A0G2GZP2</accession>
<reference evidence="2 3" key="2">
    <citation type="submission" date="2015-05" db="EMBL/GenBank/DDBJ databases">
        <authorList>
            <person name="Morales-Cruz A."/>
            <person name="Amrine K.C."/>
            <person name="Cantu D."/>
        </authorList>
    </citation>
    <scope>NUCLEOTIDE SEQUENCE [LARGE SCALE GENOMIC DNA]</scope>
    <source>
        <strain evidence="2">UCRPC4</strain>
    </source>
</reference>
<protein>
    <submittedName>
        <fullName evidence="2">Putative rna recognition motif-containing</fullName>
    </submittedName>
</protein>
<sequence>MPPNPGEERILTVFADIHYYFTAPTPRPLHHRFDKGSYFYIYYNSTRRTSRLEVANNPGTPEQDAFSGYLDTVQLRWSYKFPTLLTLVVDSIESSSPGGQSPPGRDANEWRLASTDPRDQGRYMYRLHTLDIYFWTLEDARLVVDTTKRLLLPNQLDYLEQQHTPTHHESMSPVVQQLENVAITDPAYRNGQTRNSQNEPTASAHAHQALTTSPPAQASTTATQGSPQASKPAESPMNYQPLAYNPAAPPAPEPIAHREKTPPPLDAGEGTGLAAAAVADQGLASPPPQPYAGVPGPAPTASSPWGQPPAAGQAQFSSPPSTQSFHHTPSVSSTSSRPAAAPMQFAPPPVDPAVQPYTAQQPQQPLQSPGSELYGSVYSHQPQLPVQHLQPQYADYLASRPQPPPGGYSQYSYDQPAQQQAPANQYDVHSQLYRPTEAEAHSHVKPSSGGQKPGKLEEKADRVEKRVNSFLKKLEKRL</sequence>
<name>A0A0G2GZP2_PHACM</name>
<evidence type="ECO:0000313" key="3">
    <source>
        <dbReference type="Proteomes" id="UP000053317"/>
    </source>
</evidence>
<organism evidence="2 3">
    <name type="scientific">Phaeomoniella chlamydospora</name>
    <name type="common">Phaeoacremonium chlamydosporum</name>
    <dbReference type="NCBI Taxonomy" id="158046"/>
    <lineage>
        <taxon>Eukaryota</taxon>
        <taxon>Fungi</taxon>
        <taxon>Dikarya</taxon>
        <taxon>Ascomycota</taxon>
        <taxon>Pezizomycotina</taxon>
        <taxon>Eurotiomycetes</taxon>
        <taxon>Chaetothyriomycetidae</taxon>
        <taxon>Phaeomoniellales</taxon>
        <taxon>Phaeomoniellaceae</taxon>
        <taxon>Phaeomoniella</taxon>
    </lineage>
</organism>
<evidence type="ECO:0000313" key="2">
    <source>
        <dbReference type="EMBL" id="KKY28588.1"/>
    </source>
</evidence>
<feature type="compositionally biased region" description="Polar residues" evidence="1">
    <location>
        <begin position="190"/>
        <end position="201"/>
    </location>
</feature>